<dbReference type="Proteomes" id="UP000615696">
    <property type="component" value="Segment"/>
</dbReference>
<reference evidence="1 2" key="1">
    <citation type="submission" date="2020-01" db="EMBL/GenBank/DDBJ databases">
        <title>Patterns of diversity and host range of bacteriophage communities associated with bean-nodulatin bacteria.</title>
        <authorList>
            <person name="Vann Cauwenberghe J."/>
            <person name="Santamaria R.I."/>
            <person name="Bustos P."/>
            <person name="Juarez S."/>
            <person name="Gonzalez V."/>
        </authorList>
    </citation>
    <scope>NUCLEOTIDE SEQUENCE [LARGE SCALE GENOMIC DNA]</scope>
    <source>
        <strain evidence="2">RHph</strain>
    </source>
</reference>
<keyword evidence="2" id="KW-1185">Reference proteome</keyword>
<name>A0A7S5RJJ1_9CAUD</name>
<accession>A0A7S5RJJ1</accession>
<protein>
    <submittedName>
        <fullName evidence="1">Uncharacterized protein</fullName>
    </submittedName>
</protein>
<sequence length="88" mass="10073">MAIYRVDVIGAKGYSLFFGSLNDVWDAIESTWKDVPSYERPVIRRHAKDSVHYWIADQYGQKFADVVYICDNLCSGKTDLKLRPTIGV</sequence>
<proteinExistence type="predicted"/>
<evidence type="ECO:0000313" key="1">
    <source>
        <dbReference type="EMBL" id="QIG73649.1"/>
    </source>
</evidence>
<gene>
    <name evidence="1" type="ORF">EVC04_212</name>
</gene>
<organism evidence="1 2">
    <name type="scientific">Rhizobium phage RHph_I1_9</name>
    <dbReference type="NCBI Taxonomy" id="2509729"/>
    <lineage>
        <taxon>Viruses</taxon>
        <taxon>Duplodnaviria</taxon>
        <taxon>Heunggongvirae</taxon>
        <taxon>Uroviricota</taxon>
        <taxon>Caudoviricetes</taxon>
        <taxon>Pootjesviridae</taxon>
        <taxon>Staniewskivirinae</taxon>
        <taxon>Trinifflemingvirus</taxon>
        <taxon>Trinifflemingvirus I19</taxon>
    </lineage>
</organism>
<evidence type="ECO:0000313" key="2">
    <source>
        <dbReference type="Proteomes" id="UP000615696"/>
    </source>
</evidence>
<dbReference type="EMBL" id="MN988532">
    <property type="protein sequence ID" value="QIG73649.1"/>
    <property type="molecule type" value="Genomic_DNA"/>
</dbReference>